<name>A0A2T7NYZ2_POMCA</name>
<dbReference type="GO" id="GO:0045493">
    <property type="term" value="P:xylan catabolic process"/>
    <property type="evidence" value="ECO:0007669"/>
    <property type="project" value="UniProtKB-KW"/>
</dbReference>
<dbReference type="PANTHER" id="PTHR31490">
    <property type="entry name" value="GLYCOSYL HYDROLASE"/>
    <property type="match status" value="1"/>
</dbReference>
<comment type="catalytic activity">
    <reaction evidence="1">
        <text>Endohydrolysis of (1-&gt;4)-beta-D-xylosidic linkages in xylans.</text>
        <dbReference type="EC" id="3.2.1.8"/>
    </reaction>
</comment>
<organism evidence="11 12">
    <name type="scientific">Pomacea canaliculata</name>
    <name type="common">Golden apple snail</name>
    <dbReference type="NCBI Taxonomy" id="400727"/>
    <lineage>
        <taxon>Eukaryota</taxon>
        <taxon>Metazoa</taxon>
        <taxon>Spiralia</taxon>
        <taxon>Lophotrochozoa</taxon>
        <taxon>Mollusca</taxon>
        <taxon>Gastropoda</taxon>
        <taxon>Caenogastropoda</taxon>
        <taxon>Architaenioglossa</taxon>
        <taxon>Ampullarioidea</taxon>
        <taxon>Ampullariidae</taxon>
        <taxon>Pomacea</taxon>
    </lineage>
</organism>
<evidence type="ECO:0000256" key="6">
    <source>
        <dbReference type="ARBA" id="ARBA00022801"/>
    </source>
</evidence>
<keyword evidence="6" id="KW-0378">Hydrolase</keyword>
<keyword evidence="5" id="KW-0732">Signal</keyword>
<dbReference type="EMBL" id="PZQS01000008">
    <property type="protein sequence ID" value="PVD26381.1"/>
    <property type="molecule type" value="Genomic_DNA"/>
</dbReference>
<keyword evidence="9" id="KW-0624">Polysaccharide degradation</keyword>
<dbReference type="PANTHER" id="PTHR31490:SF88">
    <property type="entry name" value="BETA-XYLANASE"/>
    <property type="match status" value="1"/>
</dbReference>
<dbReference type="Gene3D" id="3.20.20.80">
    <property type="entry name" value="Glycosidases"/>
    <property type="match status" value="1"/>
</dbReference>
<evidence type="ECO:0000256" key="7">
    <source>
        <dbReference type="ARBA" id="ARBA00023277"/>
    </source>
</evidence>
<evidence type="ECO:0000256" key="8">
    <source>
        <dbReference type="ARBA" id="ARBA00023295"/>
    </source>
</evidence>
<evidence type="ECO:0000256" key="1">
    <source>
        <dbReference type="ARBA" id="ARBA00000681"/>
    </source>
</evidence>
<accession>A0A2T7NYZ2</accession>
<proteinExistence type="inferred from homology"/>
<evidence type="ECO:0000256" key="5">
    <source>
        <dbReference type="ARBA" id="ARBA00022729"/>
    </source>
</evidence>
<protein>
    <recommendedName>
        <fullName evidence="3">endo-1,4-beta-xylanase</fullName>
        <ecNumber evidence="3">3.2.1.8</ecNumber>
    </recommendedName>
</protein>
<dbReference type="InterPro" id="IPR017853">
    <property type="entry name" value="GH"/>
</dbReference>
<reference evidence="11 12" key="1">
    <citation type="submission" date="2018-04" db="EMBL/GenBank/DDBJ databases">
        <title>The genome of golden apple snail Pomacea canaliculata provides insight into stress tolerance and invasive adaptation.</title>
        <authorList>
            <person name="Liu C."/>
            <person name="Liu B."/>
            <person name="Ren Y."/>
            <person name="Zhang Y."/>
            <person name="Wang H."/>
            <person name="Li S."/>
            <person name="Jiang F."/>
            <person name="Yin L."/>
            <person name="Zhang G."/>
            <person name="Qian W."/>
            <person name="Fan W."/>
        </authorList>
    </citation>
    <scope>NUCLEOTIDE SEQUENCE [LARGE SCALE GENOMIC DNA]</scope>
    <source>
        <strain evidence="11">SZHN2017</strain>
        <tissue evidence="11">Muscle</tissue>
    </source>
</reference>
<keyword evidence="7" id="KW-0119">Carbohydrate metabolism</keyword>
<dbReference type="Proteomes" id="UP000245119">
    <property type="component" value="Linkage Group LG8"/>
</dbReference>
<dbReference type="Pfam" id="PF00331">
    <property type="entry name" value="Glyco_hydro_10"/>
    <property type="match status" value="1"/>
</dbReference>
<dbReference type="InterPro" id="IPR044846">
    <property type="entry name" value="GH10"/>
</dbReference>
<sequence>MASGTASMNDNGYNLELFRIAHAADPNVKLFLNDYNVVSNSYSTNQRLDTLAQVGVPIWATELDVGSFG</sequence>
<dbReference type="EC" id="3.2.1.8" evidence="3"/>
<evidence type="ECO:0000256" key="9">
    <source>
        <dbReference type="ARBA" id="ARBA00023326"/>
    </source>
</evidence>
<comment type="caution">
    <text evidence="11">The sequence shown here is derived from an EMBL/GenBank/DDBJ whole genome shotgun (WGS) entry which is preliminary data.</text>
</comment>
<feature type="domain" description="GH10" evidence="10">
    <location>
        <begin position="16"/>
        <end position="58"/>
    </location>
</feature>
<dbReference type="InterPro" id="IPR001000">
    <property type="entry name" value="GH10_dom"/>
</dbReference>
<dbReference type="GO" id="GO:0031176">
    <property type="term" value="F:endo-1,4-beta-xylanase activity"/>
    <property type="evidence" value="ECO:0007669"/>
    <property type="project" value="UniProtKB-EC"/>
</dbReference>
<evidence type="ECO:0000313" key="11">
    <source>
        <dbReference type="EMBL" id="PVD26381.1"/>
    </source>
</evidence>
<gene>
    <name evidence="11" type="ORF">C0Q70_14055</name>
</gene>
<keyword evidence="12" id="KW-1185">Reference proteome</keyword>
<dbReference type="SUPFAM" id="SSF51445">
    <property type="entry name" value="(Trans)glycosidases"/>
    <property type="match status" value="1"/>
</dbReference>
<evidence type="ECO:0000313" key="12">
    <source>
        <dbReference type="Proteomes" id="UP000245119"/>
    </source>
</evidence>
<keyword evidence="8" id="KW-0326">Glycosidase</keyword>
<evidence type="ECO:0000256" key="2">
    <source>
        <dbReference type="ARBA" id="ARBA00007495"/>
    </source>
</evidence>
<comment type="similarity">
    <text evidence="2">Belongs to the glycosyl hydrolase 10 (cellulase F) family.</text>
</comment>
<evidence type="ECO:0000256" key="3">
    <source>
        <dbReference type="ARBA" id="ARBA00012590"/>
    </source>
</evidence>
<evidence type="ECO:0000259" key="10">
    <source>
        <dbReference type="Pfam" id="PF00331"/>
    </source>
</evidence>
<dbReference type="AlphaFoldDB" id="A0A2T7NYZ2"/>
<keyword evidence="4" id="KW-0858">Xylan degradation</keyword>
<evidence type="ECO:0000256" key="4">
    <source>
        <dbReference type="ARBA" id="ARBA00022651"/>
    </source>
</evidence>